<protein>
    <submittedName>
        <fullName evidence="1">Uncharacterized protein HS263.0437</fullName>
    </submittedName>
</protein>
<dbReference type="OMA" id="CEENQIV"/>
<organism evidence="1">
    <name type="scientific">Herbaspirillum seropedicae</name>
    <dbReference type="NCBI Taxonomy" id="964"/>
    <lineage>
        <taxon>Bacteria</taxon>
        <taxon>Pseudomonadati</taxon>
        <taxon>Pseudomonadota</taxon>
        <taxon>Betaproteobacteria</taxon>
        <taxon>Burkholderiales</taxon>
        <taxon>Oxalobacteraceae</taxon>
        <taxon>Herbaspirillum</taxon>
    </lineage>
</organism>
<reference evidence="1" key="2">
    <citation type="submission" date="2007-02" db="EMBL/GenBank/DDBJ databases">
        <title>Genome sequence of the nitrogen fixing bacterium Herbaspirillum seropedicae.</title>
        <authorList>
            <person name="Pedrosa F.O."/>
        </authorList>
    </citation>
    <scope>NUCLEOTIDE SEQUENCE</scope>
</reference>
<accession>A2RPW7</accession>
<name>A2RPW7_HERSE</name>
<sequence length="200" mass="22801">MSIQRYPLTLSFKGERDYIQGPDIFDAVIQALCAGAETTRVAQIDVAFHRLARRAVELINDDQGSAMDPVAICQYSIDGVRRQAFVVETGTEIVERHPYPEEDIIERMSIDTDQRTCALDIDLPFTDMELWVSMTKALHKALFPELNGKWLFVRARFEHYAPDAKGFRTLAFKSNFNNKLTRCEAMRDGAKVGEIYFSIV</sequence>
<proteinExistence type="predicted"/>
<dbReference type="EMBL" id="AM490529">
    <property type="protein sequence ID" value="CAM32624.1"/>
    <property type="molecule type" value="Genomic_DNA"/>
</dbReference>
<reference evidence="1" key="1">
    <citation type="submission" date="2007-01" db="EMBL/GenBank/DDBJ databases">
        <title>A two-dimensional proteome reference map of Herbaspirillum seropedicae proteins.</title>
        <authorList>
            <person name="Chaves D.F.S."/>
            <person name="Ferrer P.P."/>
            <person name="Monteiro R.A."/>
            <person name="Souza E.M."/>
            <person name="Cruz L.M."/>
            <person name="Pedrosa F.O."/>
        </authorList>
    </citation>
    <scope>NUCLEOTIDE SEQUENCE</scope>
</reference>
<dbReference type="AlphaFoldDB" id="A2RPW7"/>
<gene>
    <name evidence="1" type="primary">HS263.0437</name>
</gene>
<dbReference type="RefSeq" id="WP_013236133.1">
    <property type="nucleotide sequence ID" value="NZ_CP011930.1"/>
</dbReference>
<evidence type="ECO:0000313" key="1">
    <source>
        <dbReference type="EMBL" id="CAM32624.1"/>
    </source>
</evidence>
<dbReference type="GeneID" id="29391520"/>